<dbReference type="Proteomes" id="UP000198367">
    <property type="component" value="Chromosome"/>
</dbReference>
<dbReference type="RefSeq" id="WP_089068174.1">
    <property type="nucleotide sequence ID" value="NZ_CP022358.1"/>
</dbReference>
<protein>
    <recommendedName>
        <fullName evidence="1">Carrier domain-containing protein</fullName>
    </recommendedName>
</protein>
<accession>A0A220UNS6</accession>
<name>A0A220UNS6_9GAMM</name>
<sequence>MSNETKLMEIIAEILEVDIGELTFNTELNEDLWDSLAVVTFISEVDSNFEKIISPAEVSAAKTVADLLSLVK</sequence>
<dbReference type="Pfam" id="PF00550">
    <property type="entry name" value="PP-binding"/>
    <property type="match status" value="1"/>
</dbReference>
<dbReference type="EMBL" id="CP022358">
    <property type="protein sequence ID" value="ASK69874.1"/>
    <property type="molecule type" value="Genomic_DNA"/>
</dbReference>
<dbReference type="AlphaFoldDB" id="A0A220UNS6"/>
<reference evidence="2 3" key="1">
    <citation type="submission" date="2017-07" db="EMBL/GenBank/DDBJ databases">
        <title>Phenotypical and genomic characterization of a clinical isolate of Shewanella bicestrii sp. nov. producing an extended-spectrum beta-lactamase and a new oxacillinase variant.</title>
        <authorList>
            <person name="Jousset A.B."/>
            <person name="Bonnin R.A."/>
            <person name="Girlich D."/>
            <person name="Dabos L."/>
            <person name="Potron A."/>
            <person name="Dortet L."/>
            <person name="Glaser P."/>
            <person name="Naas T."/>
        </authorList>
    </citation>
    <scope>NUCLEOTIDE SEQUENCE [LARGE SCALE GENOMIC DNA]</scope>
    <source>
        <strain evidence="2 3">JAB-1</strain>
    </source>
</reference>
<dbReference type="InterPro" id="IPR009081">
    <property type="entry name" value="PP-bd_ACP"/>
</dbReference>
<dbReference type="KEGG" id="sbj:CF168_13985"/>
<evidence type="ECO:0000259" key="1">
    <source>
        <dbReference type="PROSITE" id="PS50075"/>
    </source>
</evidence>
<proteinExistence type="predicted"/>
<evidence type="ECO:0000313" key="3">
    <source>
        <dbReference type="Proteomes" id="UP000198367"/>
    </source>
</evidence>
<feature type="domain" description="Carrier" evidence="1">
    <location>
        <begin position="1"/>
        <end position="72"/>
    </location>
</feature>
<dbReference type="SUPFAM" id="SSF47336">
    <property type="entry name" value="ACP-like"/>
    <property type="match status" value="1"/>
</dbReference>
<organism evidence="2 3">
    <name type="scientific">Shewanella bicestrii</name>
    <dbReference type="NCBI Taxonomy" id="2018305"/>
    <lineage>
        <taxon>Bacteria</taxon>
        <taxon>Pseudomonadati</taxon>
        <taxon>Pseudomonadota</taxon>
        <taxon>Gammaproteobacteria</taxon>
        <taxon>Alteromonadales</taxon>
        <taxon>Shewanellaceae</taxon>
        <taxon>Shewanella</taxon>
    </lineage>
</organism>
<keyword evidence="3" id="KW-1185">Reference proteome</keyword>
<dbReference type="InterPro" id="IPR036736">
    <property type="entry name" value="ACP-like_sf"/>
</dbReference>
<gene>
    <name evidence="2" type="ORF">CF168_13985</name>
</gene>
<dbReference type="PROSITE" id="PS50075">
    <property type="entry name" value="CARRIER"/>
    <property type="match status" value="1"/>
</dbReference>
<dbReference type="Gene3D" id="1.10.1200.10">
    <property type="entry name" value="ACP-like"/>
    <property type="match status" value="1"/>
</dbReference>
<evidence type="ECO:0000313" key="2">
    <source>
        <dbReference type="EMBL" id="ASK69874.1"/>
    </source>
</evidence>